<feature type="signal peptide" evidence="1">
    <location>
        <begin position="1"/>
        <end position="35"/>
    </location>
</feature>
<evidence type="ECO:0000313" key="4">
    <source>
        <dbReference type="Proteomes" id="UP000617145"/>
    </source>
</evidence>
<dbReference type="InterPro" id="IPR028250">
    <property type="entry name" value="DsbDN"/>
</dbReference>
<keyword evidence="4" id="KW-1185">Reference proteome</keyword>
<evidence type="ECO:0000256" key="1">
    <source>
        <dbReference type="SAM" id="SignalP"/>
    </source>
</evidence>
<proteinExistence type="predicted"/>
<gene>
    <name evidence="3" type="ORF">GCM10011415_14340</name>
</gene>
<feature type="chain" id="PRO_5035326201" description="Thiol:disulfide interchange protein DsbD N-terminal domain-containing protein" evidence="1">
    <location>
        <begin position="36"/>
        <end position="279"/>
    </location>
</feature>
<dbReference type="AlphaFoldDB" id="A0A8J2ZIT6"/>
<keyword evidence="1" id="KW-0732">Signal</keyword>
<protein>
    <recommendedName>
        <fullName evidence="2">Thiol:disulfide interchange protein DsbD N-terminal domain-containing protein</fullName>
    </recommendedName>
</protein>
<comment type="caution">
    <text evidence="3">The sequence shown here is derived from an EMBL/GenBank/DDBJ whole genome shotgun (WGS) entry which is preliminary data.</text>
</comment>
<name>A0A8J2ZIT6_9RHOB</name>
<feature type="domain" description="Thiol:disulfide interchange protein DsbD N-terminal" evidence="2">
    <location>
        <begin position="52"/>
        <end position="156"/>
    </location>
</feature>
<dbReference type="RefSeq" id="WP_229672982.1">
    <property type="nucleotide sequence ID" value="NZ_BMJV01000002.1"/>
</dbReference>
<dbReference type="Pfam" id="PF11412">
    <property type="entry name" value="DsbD_N"/>
    <property type="match status" value="1"/>
</dbReference>
<dbReference type="EMBL" id="BMJV01000002">
    <property type="protein sequence ID" value="GGG68279.1"/>
    <property type="molecule type" value="Genomic_DNA"/>
</dbReference>
<dbReference type="Proteomes" id="UP000617145">
    <property type="component" value="Unassembled WGS sequence"/>
</dbReference>
<evidence type="ECO:0000313" key="3">
    <source>
        <dbReference type="EMBL" id="GGG68279.1"/>
    </source>
</evidence>
<organism evidence="3 4">
    <name type="scientific">Salipiger pallidus</name>
    <dbReference type="NCBI Taxonomy" id="1775170"/>
    <lineage>
        <taxon>Bacteria</taxon>
        <taxon>Pseudomonadati</taxon>
        <taxon>Pseudomonadota</taxon>
        <taxon>Alphaproteobacteria</taxon>
        <taxon>Rhodobacterales</taxon>
        <taxon>Roseobacteraceae</taxon>
        <taxon>Salipiger</taxon>
    </lineage>
</organism>
<sequence>MAKAPPVAISLGMIRALTLALAATLGLFQATQAPAQSPDLVQADLRPGWRLADGSHMAALHLRLAPGWKTYWRTPGDAGIPPVFNWSGSRNTAHVDVLWPAPHVFRQSGMRSVGYSRELVLPLRITPSAKGGPIELHTEMDLGICSDICVPQTLRISASLPASGRPDPVIASALASAPFSESEAGVGQVRCTITPDRKGLRLRAEIDMPRAGSTEDAVIESGQPGVWVKEPATHRSGGTLVAETKLRHLEGKPLMVDRSRLRITVLGSDHAVDIKGCNS</sequence>
<reference evidence="3" key="1">
    <citation type="journal article" date="2014" name="Int. J. Syst. Evol. Microbiol.">
        <title>Complete genome sequence of Corynebacterium casei LMG S-19264T (=DSM 44701T), isolated from a smear-ripened cheese.</title>
        <authorList>
            <consortium name="US DOE Joint Genome Institute (JGI-PGF)"/>
            <person name="Walter F."/>
            <person name="Albersmeier A."/>
            <person name="Kalinowski J."/>
            <person name="Ruckert C."/>
        </authorList>
    </citation>
    <scope>NUCLEOTIDE SEQUENCE</scope>
    <source>
        <strain evidence="3">CGMCC 1.15762</strain>
    </source>
</reference>
<evidence type="ECO:0000259" key="2">
    <source>
        <dbReference type="Pfam" id="PF11412"/>
    </source>
</evidence>
<reference evidence="3" key="2">
    <citation type="submission" date="2020-09" db="EMBL/GenBank/DDBJ databases">
        <authorList>
            <person name="Sun Q."/>
            <person name="Zhou Y."/>
        </authorList>
    </citation>
    <scope>NUCLEOTIDE SEQUENCE</scope>
    <source>
        <strain evidence="3">CGMCC 1.15762</strain>
    </source>
</reference>
<accession>A0A8J2ZIT6</accession>